<name>A0A1W4X313_AGRPL</name>
<gene>
    <name evidence="3" type="primary">LOC108740601</name>
</gene>
<dbReference type="Proteomes" id="UP000192223">
    <property type="component" value="Unplaced"/>
</dbReference>
<sequence length="813" mass="89134">MEFNNISSCCGIMKFKCLAFFAIIAAANCASLYGNIPVKIIYEHPQILRAVEQDTNDNNNSNDLLQEESEVSRSIVDNPNATIKNESGISQFVSEESGNLSAKTLNENIQEDVIQKESEEPKGISAKVINQSLKEESVKDLPDEQEEISTKNLSESVNLQKQAEEEKEDSAKILNESLQEESVQSSSGQAKKLLETLEEQKEEQKNNLDEKPQLAEDEKLKADKYAIILDKVLTDVAAAEKPDSPELQRVSTDSNKLIEEKLKSALESDKDFSQKNEESYSNAKRIIYNGITDIKNSIDTYLMENKDLYRNSSPINDNHWEKLNNTVEGIFTNTLKTQKNNINELILPKFRDVSSQFVSELRQGNSSFPQNVINFFQEGFQQIQSSLSGNPPASPVSDSEVTSSRPNPIQGLFSQVQQIFQPNRQPNNGTQSDTDQNPINRPVQAIQSAFNQFQQGVSGLNPFNQQSSQAPPLSQNDPPKAGEGSSTQAPPLQAIQNAFGQFQQGISNLNPFRPSQASNSQNDEGSTSNPLSQIYQNVSNQFSQAINNLNPFRPSAQQSGAAQSDEQTPQNGFIQTFQNVSNQFGQAISNLNPFRPTQSSGSQSDEQSASGQNGIVQTFQNVSNQLSQAINNLNPFNRQTTAANDPLIPTSSQAPILSQSGTPLANIVNAAQEISQNKPSPGFAVNPPALSLPENPVATIQETLQVPPGAGPSESVQSQGQQLQQGIQNAGNQIAQGFSTSIPVNPPAEKAKPTLIELQPSKAPAIDYQVEIIPSPGVELQENLRSEIPEPEVRNNFEIIEMIPSISIDVRRK</sequence>
<feature type="region of interest" description="Disordered" evidence="1">
    <location>
        <begin position="136"/>
        <end position="171"/>
    </location>
</feature>
<feature type="region of interest" description="Disordered" evidence="1">
    <location>
        <begin position="384"/>
        <end position="408"/>
    </location>
</feature>
<dbReference type="AlphaFoldDB" id="A0A1W4X313"/>
<feature type="compositionally biased region" description="Polar residues" evidence="1">
    <location>
        <begin position="457"/>
        <end position="477"/>
    </location>
</feature>
<feature type="compositionally biased region" description="Polar residues" evidence="1">
    <location>
        <begin position="150"/>
        <end position="161"/>
    </location>
</feature>
<dbReference type="InParanoid" id="A0A1W4X313"/>
<feature type="region of interest" description="Disordered" evidence="1">
    <location>
        <begin position="588"/>
        <end position="612"/>
    </location>
</feature>
<protein>
    <submittedName>
        <fullName evidence="3">Serine/threonine-protein kinase pakD-like</fullName>
    </submittedName>
</protein>
<keyword evidence="2" id="KW-1185">Reference proteome</keyword>
<evidence type="ECO:0000256" key="1">
    <source>
        <dbReference type="SAM" id="MobiDB-lite"/>
    </source>
</evidence>
<feature type="region of interest" description="Disordered" evidence="1">
    <location>
        <begin position="637"/>
        <end position="656"/>
    </location>
</feature>
<dbReference type="OrthoDB" id="6744912at2759"/>
<feature type="region of interest" description="Disordered" evidence="1">
    <location>
        <begin position="457"/>
        <end position="489"/>
    </location>
</feature>
<organism evidence="2 3">
    <name type="scientific">Agrilus planipennis</name>
    <name type="common">Emerald ash borer</name>
    <name type="synonym">Agrilus marcopoli</name>
    <dbReference type="NCBI Taxonomy" id="224129"/>
    <lineage>
        <taxon>Eukaryota</taxon>
        <taxon>Metazoa</taxon>
        <taxon>Ecdysozoa</taxon>
        <taxon>Arthropoda</taxon>
        <taxon>Hexapoda</taxon>
        <taxon>Insecta</taxon>
        <taxon>Pterygota</taxon>
        <taxon>Neoptera</taxon>
        <taxon>Endopterygota</taxon>
        <taxon>Coleoptera</taxon>
        <taxon>Polyphaga</taxon>
        <taxon>Elateriformia</taxon>
        <taxon>Buprestoidea</taxon>
        <taxon>Buprestidae</taxon>
        <taxon>Agrilinae</taxon>
        <taxon>Agrilus</taxon>
    </lineage>
</organism>
<dbReference type="KEGG" id="apln:108740601"/>
<dbReference type="RefSeq" id="XP_018330474.1">
    <property type="nucleotide sequence ID" value="XM_018474972.1"/>
</dbReference>
<feature type="region of interest" description="Disordered" evidence="1">
    <location>
        <begin position="505"/>
        <end position="531"/>
    </location>
</feature>
<evidence type="ECO:0000313" key="2">
    <source>
        <dbReference type="Proteomes" id="UP000192223"/>
    </source>
</evidence>
<dbReference type="GeneID" id="108740601"/>
<feature type="compositionally biased region" description="Polar residues" evidence="1">
    <location>
        <begin position="588"/>
        <end position="597"/>
    </location>
</feature>
<proteinExistence type="predicted"/>
<reference evidence="3" key="1">
    <citation type="submission" date="2025-08" db="UniProtKB">
        <authorList>
            <consortium name="RefSeq"/>
        </authorList>
    </citation>
    <scope>IDENTIFICATION</scope>
    <source>
        <tissue evidence="3">Entire body</tissue>
    </source>
</reference>
<accession>A0A1W4X313</accession>
<evidence type="ECO:0000313" key="3">
    <source>
        <dbReference type="RefSeq" id="XP_018330474.1"/>
    </source>
</evidence>
<feature type="compositionally biased region" description="Low complexity" evidence="1">
    <location>
        <begin position="598"/>
        <end position="612"/>
    </location>
</feature>